<keyword evidence="1" id="KW-0472">Membrane</keyword>
<keyword evidence="1" id="KW-0812">Transmembrane</keyword>
<sequence>MRRSIIVKKIRDERLIIKNLKNIRLAFVIENVVILIILAIQLMNEKFTEVISLNNPLWFVIFIGSFSLVITSVNISLPMEDKTQKTSFFRILLYSLAIFITSFLFFYLVSYKNIMIALICGFIMFFCAILYQIYLNKFKY</sequence>
<feature type="transmembrane region" description="Helical" evidence="1">
    <location>
        <begin position="21"/>
        <end position="44"/>
    </location>
</feature>
<feature type="transmembrane region" description="Helical" evidence="1">
    <location>
        <begin position="89"/>
        <end position="108"/>
    </location>
</feature>
<gene>
    <name evidence="2" type="ORF">pJHW3_004</name>
</gene>
<evidence type="ECO:0000256" key="1">
    <source>
        <dbReference type="SAM" id="Phobius"/>
    </source>
</evidence>
<dbReference type="EMBL" id="JQ911739">
    <property type="protein sequence ID" value="AFW17845.1"/>
    <property type="molecule type" value="Genomic_DNA"/>
</dbReference>
<name>K7TA23_ENTTH</name>
<feature type="transmembrane region" description="Helical" evidence="1">
    <location>
        <begin position="114"/>
        <end position="134"/>
    </location>
</feature>
<organism evidence="2">
    <name type="scientific">Enterococcus thailandicus</name>
    <dbReference type="NCBI Taxonomy" id="417368"/>
    <lineage>
        <taxon>Bacteria</taxon>
        <taxon>Bacillati</taxon>
        <taxon>Bacillota</taxon>
        <taxon>Bacilli</taxon>
        <taxon>Lactobacillales</taxon>
        <taxon>Enterococcaceae</taxon>
        <taxon>Enterococcus</taxon>
    </lineage>
</organism>
<proteinExistence type="predicted"/>
<keyword evidence="2" id="KW-0614">Plasmid</keyword>
<dbReference type="SUPFAM" id="SSF103473">
    <property type="entry name" value="MFS general substrate transporter"/>
    <property type="match status" value="1"/>
</dbReference>
<keyword evidence="1" id="KW-1133">Transmembrane helix</keyword>
<evidence type="ECO:0000313" key="2">
    <source>
        <dbReference type="EMBL" id="AFW17845.1"/>
    </source>
</evidence>
<dbReference type="AlphaFoldDB" id="K7TA23"/>
<geneLocation type="plasmid" evidence="2">
    <name>pW3</name>
</geneLocation>
<accession>K7TA23</accession>
<reference evidence="2" key="1">
    <citation type="journal article" date="2013" name="Antimicrob. Agents Chemother.">
        <title>Transferable Multiresistance Plasmids Carrying cfr in Enterococcus spp. from Swine and Farm Environment.</title>
        <authorList>
            <person name="Liu Y."/>
            <person name="Wang Y."/>
            <person name="Schwarz S."/>
            <person name="Li Y."/>
            <person name="Shen Z."/>
            <person name="Zhang Q."/>
            <person name="Wu C."/>
            <person name="Shen J."/>
        </authorList>
    </citation>
    <scope>NUCLEOTIDE SEQUENCE</scope>
    <source>
        <strain evidence="2">W3</strain>
        <plasmid evidence="2">pW3</plasmid>
    </source>
</reference>
<protein>
    <submittedName>
        <fullName evidence="2">Uncharacterized protein</fullName>
    </submittedName>
</protein>
<feature type="transmembrane region" description="Helical" evidence="1">
    <location>
        <begin position="56"/>
        <end position="77"/>
    </location>
</feature>
<dbReference type="InterPro" id="IPR036259">
    <property type="entry name" value="MFS_trans_sf"/>
</dbReference>